<proteinExistence type="predicted"/>
<sequence length="96" mass="10605">MDLLVIARDNGFDHLLIQTNCLEAVTRLNVPSAGSDVNALVRAIVRMRNTGWITIVRWIPRVENKLADAMAKLDATYDLALFAAAPMPLLPYLVSV</sequence>
<dbReference type="InterPro" id="IPR002156">
    <property type="entry name" value="RNaseH_domain"/>
</dbReference>
<dbReference type="InterPro" id="IPR044730">
    <property type="entry name" value="RNase_H-like_dom_plant"/>
</dbReference>
<evidence type="ECO:0000313" key="3">
    <source>
        <dbReference type="Proteomes" id="UP001396334"/>
    </source>
</evidence>
<organism evidence="2 3">
    <name type="scientific">Hibiscus sabdariffa</name>
    <name type="common">roselle</name>
    <dbReference type="NCBI Taxonomy" id="183260"/>
    <lineage>
        <taxon>Eukaryota</taxon>
        <taxon>Viridiplantae</taxon>
        <taxon>Streptophyta</taxon>
        <taxon>Embryophyta</taxon>
        <taxon>Tracheophyta</taxon>
        <taxon>Spermatophyta</taxon>
        <taxon>Magnoliopsida</taxon>
        <taxon>eudicotyledons</taxon>
        <taxon>Gunneridae</taxon>
        <taxon>Pentapetalae</taxon>
        <taxon>rosids</taxon>
        <taxon>malvids</taxon>
        <taxon>Malvales</taxon>
        <taxon>Malvaceae</taxon>
        <taxon>Malvoideae</taxon>
        <taxon>Hibiscus</taxon>
    </lineage>
</organism>
<accession>A0ABR2NNB3</accession>
<comment type="caution">
    <text evidence="2">The sequence shown here is derived from an EMBL/GenBank/DDBJ whole genome shotgun (WGS) entry which is preliminary data.</text>
</comment>
<dbReference type="Proteomes" id="UP001396334">
    <property type="component" value="Unassembled WGS sequence"/>
</dbReference>
<reference evidence="2 3" key="1">
    <citation type="journal article" date="2024" name="G3 (Bethesda)">
        <title>Genome assembly of Hibiscus sabdariffa L. provides insights into metabolisms of medicinal natural products.</title>
        <authorList>
            <person name="Kim T."/>
        </authorList>
    </citation>
    <scope>NUCLEOTIDE SEQUENCE [LARGE SCALE GENOMIC DNA]</scope>
    <source>
        <strain evidence="2">TK-2024</strain>
        <tissue evidence="2">Old leaves</tissue>
    </source>
</reference>
<dbReference type="CDD" id="cd06222">
    <property type="entry name" value="RNase_H_like"/>
    <property type="match status" value="1"/>
</dbReference>
<gene>
    <name evidence="2" type="ORF">V6N11_013351</name>
</gene>
<protein>
    <recommendedName>
        <fullName evidence="1">RNase H type-1 domain-containing protein</fullName>
    </recommendedName>
</protein>
<evidence type="ECO:0000259" key="1">
    <source>
        <dbReference type="Pfam" id="PF13456"/>
    </source>
</evidence>
<evidence type="ECO:0000313" key="2">
    <source>
        <dbReference type="EMBL" id="KAK8977566.1"/>
    </source>
</evidence>
<name>A0ABR2NNB3_9ROSI</name>
<dbReference type="Pfam" id="PF13456">
    <property type="entry name" value="RVT_3"/>
    <property type="match status" value="1"/>
</dbReference>
<feature type="domain" description="RNase H type-1" evidence="1">
    <location>
        <begin position="4"/>
        <end position="72"/>
    </location>
</feature>
<dbReference type="EMBL" id="JBBPBN010000117">
    <property type="protein sequence ID" value="KAK8977566.1"/>
    <property type="molecule type" value="Genomic_DNA"/>
</dbReference>
<keyword evidence="3" id="KW-1185">Reference proteome</keyword>